<dbReference type="Pfam" id="PF13516">
    <property type="entry name" value="LRR_6"/>
    <property type="match status" value="2"/>
</dbReference>
<name>A0AAQ4DT62_AMBAM</name>
<dbReference type="Proteomes" id="UP001321473">
    <property type="component" value="Unassembled WGS sequence"/>
</dbReference>
<gene>
    <name evidence="2" type="ORF">V5799_031737</name>
</gene>
<dbReference type="SUPFAM" id="SSF52047">
    <property type="entry name" value="RNI-like"/>
    <property type="match status" value="1"/>
</dbReference>
<accession>A0AAQ4DT62</accession>
<dbReference type="PANTHER" id="PTHR24111">
    <property type="entry name" value="LEUCINE-RICH REPEAT-CONTAINING PROTEIN 34"/>
    <property type="match status" value="1"/>
</dbReference>
<sequence length="222" mass="24928">MLEFVQIDKAKGSQDYIDDLASTLREKASLKNLEFRKNRFLAGSFRKIFDAVSRHDKLESLSLEKETLFHDDARGLKDLLRKASSLKKLKLESITEWPISDVISGSPLEGLHILGTGYDNDVHKSLPLNIAGILGNLRVLNLGYNVINDHGAVNVAKYLTQNTSLKEVDLSVNQIREAGNSYDDEPTCLGPKAMTQQTYDDSSSTQNAFFRRTHYVPQIFLP</sequence>
<dbReference type="Gene3D" id="3.80.10.10">
    <property type="entry name" value="Ribonuclease Inhibitor"/>
    <property type="match status" value="1"/>
</dbReference>
<keyword evidence="3" id="KW-1185">Reference proteome</keyword>
<dbReference type="InterPro" id="IPR032675">
    <property type="entry name" value="LRR_dom_sf"/>
</dbReference>
<evidence type="ECO:0000256" key="1">
    <source>
        <dbReference type="ARBA" id="ARBA00022737"/>
    </source>
</evidence>
<dbReference type="EMBL" id="JARKHS020027168">
    <property type="protein sequence ID" value="KAK8765652.1"/>
    <property type="molecule type" value="Genomic_DNA"/>
</dbReference>
<keyword evidence="1" id="KW-0677">Repeat</keyword>
<reference evidence="2 3" key="1">
    <citation type="journal article" date="2023" name="Arcadia Sci">
        <title>De novo assembly of a long-read Amblyomma americanum tick genome.</title>
        <authorList>
            <person name="Chou S."/>
            <person name="Poskanzer K.E."/>
            <person name="Rollins M."/>
            <person name="Thuy-Boun P.S."/>
        </authorList>
    </citation>
    <scope>NUCLEOTIDE SEQUENCE [LARGE SCALE GENOMIC DNA]</scope>
    <source>
        <strain evidence="2">F_SG_1</strain>
        <tissue evidence="2">Salivary glands</tissue>
    </source>
</reference>
<evidence type="ECO:0000313" key="3">
    <source>
        <dbReference type="Proteomes" id="UP001321473"/>
    </source>
</evidence>
<dbReference type="InterPro" id="IPR001611">
    <property type="entry name" value="Leu-rich_rpt"/>
</dbReference>
<comment type="caution">
    <text evidence="2">The sequence shown here is derived from an EMBL/GenBank/DDBJ whole genome shotgun (WGS) entry which is preliminary data.</text>
</comment>
<evidence type="ECO:0000313" key="2">
    <source>
        <dbReference type="EMBL" id="KAK8765652.1"/>
    </source>
</evidence>
<dbReference type="AlphaFoldDB" id="A0AAQ4DT62"/>
<dbReference type="InterPro" id="IPR052201">
    <property type="entry name" value="LRR-containing_regulator"/>
</dbReference>
<proteinExistence type="predicted"/>
<dbReference type="PANTHER" id="PTHR24111:SF0">
    <property type="entry name" value="LEUCINE-RICH REPEAT-CONTAINING PROTEIN"/>
    <property type="match status" value="1"/>
</dbReference>
<protein>
    <submittedName>
        <fullName evidence="2">Uncharacterized protein</fullName>
    </submittedName>
</protein>
<feature type="non-terminal residue" evidence="2">
    <location>
        <position position="222"/>
    </location>
</feature>
<organism evidence="2 3">
    <name type="scientific">Amblyomma americanum</name>
    <name type="common">Lone star tick</name>
    <dbReference type="NCBI Taxonomy" id="6943"/>
    <lineage>
        <taxon>Eukaryota</taxon>
        <taxon>Metazoa</taxon>
        <taxon>Ecdysozoa</taxon>
        <taxon>Arthropoda</taxon>
        <taxon>Chelicerata</taxon>
        <taxon>Arachnida</taxon>
        <taxon>Acari</taxon>
        <taxon>Parasitiformes</taxon>
        <taxon>Ixodida</taxon>
        <taxon>Ixodoidea</taxon>
        <taxon>Ixodidae</taxon>
        <taxon>Amblyomminae</taxon>
        <taxon>Amblyomma</taxon>
    </lineage>
</organism>